<accession>A0A918U9K6</accession>
<dbReference type="AlphaFoldDB" id="A0A918U9K6"/>
<dbReference type="EMBL" id="BMVU01000091">
    <property type="protein sequence ID" value="GGY13818.1"/>
    <property type="molecule type" value="Genomic_DNA"/>
</dbReference>
<reference evidence="1" key="2">
    <citation type="submission" date="2020-09" db="EMBL/GenBank/DDBJ databases">
        <authorList>
            <person name="Sun Q."/>
            <person name="Ohkuma M."/>
        </authorList>
    </citation>
    <scope>NUCLEOTIDE SEQUENCE</scope>
    <source>
        <strain evidence="1">JCM 4790</strain>
    </source>
</reference>
<sequence length="87" mass="9889">MSTLRGQGPGEALDAFVAAHARARGEEDTPAFRRHLHNLLSHSSDFDDRLQRYWRLVDTVTDGQSFNMAKARVWLTRSLATSLPDHR</sequence>
<keyword evidence="2" id="KW-1185">Reference proteome</keyword>
<name>A0A918U9K6_9ACTN</name>
<comment type="caution">
    <text evidence="1">The sequence shown here is derived from an EMBL/GenBank/DDBJ whole genome shotgun (WGS) entry which is preliminary data.</text>
</comment>
<reference evidence="1" key="1">
    <citation type="journal article" date="2014" name="Int. J. Syst. Evol. Microbiol.">
        <title>Complete genome sequence of Corynebacterium casei LMG S-19264T (=DSM 44701T), isolated from a smear-ripened cheese.</title>
        <authorList>
            <consortium name="US DOE Joint Genome Institute (JGI-PGF)"/>
            <person name="Walter F."/>
            <person name="Albersmeier A."/>
            <person name="Kalinowski J."/>
            <person name="Ruckert C."/>
        </authorList>
    </citation>
    <scope>NUCLEOTIDE SEQUENCE</scope>
    <source>
        <strain evidence="1">JCM 4790</strain>
    </source>
</reference>
<organism evidence="1 2">
    <name type="scientific">Streptomyces minutiscleroticus</name>
    <dbReference type="NCBI Taxonomy" id="68238"/>
    <lineage>
        <taxon>Bacteria</taxon>
        <taxon>Bacillati</taxon>
        <taxon>Actinomycetota</taxon>
        <taxon>Actinomycetes</taxon>
        <taxon>Kitasatosporales</taxon>
        <taxon>Streptomycetaceae</taxon>
        <taxon>Streptomyces</taxon>
    </lineage>
</organism>
<protein>
    <submittedName>
        <fullName evidence="1">Uncharacterized protein</fullName>
    </submittedName>
</protein>
<evidence type="ECO:0000313" key="1">
    <source>
        <dbReference type="EMBL" id="GGY13818.1"/>
    </source>
</evidence>
<dbReference type="Proteomes" id="UP000619244">
    <property type="component" value="Unassembled WGS sequence"/>
</dbReference>
<proteinExistence type="predicted"/>
<gene>
    <name evidence="1" type="ORF">GCM10010358_77580</name>
</gene>
<evidence type="ECO:0000313" key="2">
    <source>
        <dbReference type="Proteomes" id="UP000619244"/>
    </source>
</evidence>